<gene>
    <name evidence="11" type="ORF">SAMN05421678_11188</name>
</gene>
<dbReference type="InterPro" id="IPR011701">
    <property type="entry name" value="MFS"/>
</dbReference>
<reference evidence="11 12" key="1">
    <citation type="submission" date="2016-10" db="EMBL/GenBank/DDBJ databases">
        <authorList>
            <person name="de Groot N.N."/>
        </authorList>
    </citation>
    <scope>NUCLEOTIDE SEQUENCE [LARGE SCALE GENOMIC DNA]</scope>
    <source>
        <strain evidence="11 12">CPCC 202808</strain>
    </source>
</reference>
<evidence type="ECO:0000256" key="9">
    <source>
        <dbReference type="SAM" id="Phobius"/>
    </source>
</evidence>
<protein>
    <submittedName>
        <fullName evidence="11">MFS transporter, DHA2 family, lincomycin resistance protein</fullName>
    </submittedName>
</protein>
<evidence type="ECO:0000313" key="11">
    <source>
        <dbReference type="EMBL" id="SFH04509.1"/>
    </source>
</evidence>
<feature type="transmembrane region" description="Helical" evidence="9">
    <location>
        <begin position="308"/>
        <end position="329"/>
    </location>
</feature>
<dbReference type="Pfam" id="PF07690">
    <property type="entry name" value="MFS_1"/>
    <property type="match status" value="1"/>
</dbReference>
<sequence>MTATTEALSRNAGCDTDKTYPVRGSMPADRPEDVRTDPAGVPSRRTPAVIRLLMLATFVVILNETIMLNAIPRLTADLHVTEQAAQWVSTGFMLTTAAVIPVTGWFLQRVSTRTAYATAMGIFLAGTALSAAAPVFEALLLGRVVQALGTAVMLPLLMTTLMSVVPESDRGRVMGNVTLAISVAPAMGPTVSGFVLQHGSWRMLFLLVLPIAGAVTWFGLRRLENVGEPQDSTIDWPSVVLAAVGFGGLVFGLTQFAEGGAAESAVIVVGGLVAVGAFVLRQRRLKRAGSTPLMDLGTLGHSTYAKGVTLMSAGFVAMMGSMILLPLYLQNIRDLSPLQTGLLVMPGGLAMGVLGPTVGRVFDRRGGRVLIIPGSVGIVASLAGFTQVSMTMPYWQVLGLYMLLMLSLAMVFTPVFTLALGDLPQHLYSHGSSMLGTLQQVAAAFGTALAVTVMTLRADQLMGSGTPAGSAHLGGMRLAFLVSAVLSIIVVAVAVRMPQRAADSQNPTPDDPQPCLSDDDLDELEPVR</sequence>
<feature type="transmembrane region" description="Helical" evidence="9">
    <location>
        <begin position="201"/>
        <end position="220"/>
    </location>
</feature>
<dbReference type="InterPro" id="IPR004638">
    <property type="entry name" value="EmrB-like"/>
</dbReference>
<dbReference type="SUPFAM" id="SSF103473">
    <property type="entry name" value="MFS general substrate transporter"/>
    <property type="match status" value="1"/>
</dbReference>
<evidence type="ECO:0000256" key="2">
    <source>
        <dbReference type="ARBA" id="ARBA00008537"/>
    </source>
</evidence>
<dbReference type="PANTHER" id="PTHR42718:SF9">
    <property type="entry name" value="MAJOR FACILITATOR SUPERFAMILY MULTIDRUG TRANSPORTER MFSC"/>
    <property type="match status" value="1"/>
</dbReference>
<keyword evidence="4" id="KW-1003">Cell membrane</keyword>
<comment type="similarity">
    <text evidence="2">Belongs to the major facilitator superfamily. EmrB family.</text>
</comment>
<feature type="transmembrane region" description="Helical" evidence="9">
    <location>
        <begin position="341"/>
        <end position="362"/>
    </location>
</feature>
<dbReference type="PRINTS" id="PR01036">
    <property type="entry name" value="TCRTETB"/>
</dbReference>
<accession>A0A1I2WV86</accession>
<feature type="region of interest" description="Disordered" evidence="8">
    <location>
        <begin position="1"/>
        <end position="41"/>
    </location>
</feature>
<dbReference type="Proteomes" id="UP000199052">
    <property type="component" value="Unassembled WGS sequence"/>
</dbReference>
<proteinExistence type="inferred from homology"/>
<feature type="transmembrane region" description="Helical" evidence="9">
    <location>
        <begin position="177"/>
        <end position="195"/>
    </location>
</feature>
<organism evidence="11 12">
    <name type="scientific">Actinopolymorpha cephalotaxi</name>
    <dbReference type="NCBI Taxonomy" id="504797"/>
    <lineage>
        <taxon>Bacteria</taxon>
        <taxon>Bacillati</taxon>
        <taxon>Actinomycetota</taxon>
        <taxon>Actinomycetes</taxon>
        <taxon>Propionibacteriales</taxon>
        <taxon>Actinopolymorphaceae</taxon>
        <taxon>Actinopolymorpha</taxon>
    </lineage>
</organism>
<evidence type="ECO:0000256" key="5">
    <source>
        <dbReference type="ARBA" id="ARBA00022692"/>
    </source>
</evidence>
<keyword evidence="3" id="KW-0813">Transport</keyword>
<keyword evidence="7 9" id="KW-0472">Membrane</keyword>
<evidence type="ECO:0000256" key="3">
    <source>
        <dbReference type="ARBA" id="ARBA00022448"/>
    </source>
</evidence>
<evidence type="ECO:0000313" key="12">
    <source>
        <dbReference type="Proteomes" id="UP000199052"/>
    </source>
</evidence>
<comment type="subcellular location">
    <subcellularLocation>
        <location evidence="1">Cell membrane</location>
        <topology evidence="1">Multi-pass membrane protein</topology>
    </subcellularLocation>
</comment>
<evidence type="ECO:0000256" key="1">
    <source>
        <dbReference type="ARBA" id="ARBA00004651"/>
    </source>
</evidence>
<keyword evidence="5 9" id="KW-0812">Transmembrane</keyword>
<feature type="transmembrane region" description="Helical" evidence="9">
    <location>
        <begin position="260"/>
        <end position="280"/>
    </location>
</feature>
<name>A0A1I2WV86_9ACTN</name>
<feature type="transmembrane region" description="Helical" evidence="9">
    <location>
        <begin position="114"/>
        <end position="133"/>
    </location>
</feature>
<feature type="transmembrane region" description="Helical" evidence="9">
    <location>
        <begin position="369"/>
        <end position="388"/>
    </location>
</feature>
<dbReference type="GO" id="GO:0005886">
    <property type="term" value="C:plasma membrane"/>
    <property type="evidence" value="ECO:0007669"/>
    <property type="project" value="UniProtKB-SubCell"/>
</dbReference>
<evidence type="ECO:0000259" key="10">
    <source>
        <dbReference type="PROSITE" id="PS50850"/>
    </source>
</evidence>
<evidence type="ECO:0000256" key="8">
    <source>
        <dbReference type="SAM" id="MobiDB-lite"/>
    </source>
</evidence>
<feature type="transmembrane region" description="Helical" evidence="9">
    <location>
        <begin position="478"/>
        <end position="495"/>
    </location>
</feature>
<dbReference type="InterPro" id="IPR020846">
    <property type="entry name" value="MFS_dom"/>
</dbReference>
<feature type="domain" description="Major facilitator superfamily (MFS) profile" evidence="10">
    <location>
        <begin position="49"/>
        <end position="502"/>
    </location>
</feature>
<feature type="transmembrane region" description="Helical" evidence="9">
    <location>
        <begin position="84"/>
        <end position="107"/>
    </location>
</feature>
<evidence type="ECO:0000256" key="6">
    <source>
        <dbReference type="ARBA" id="ARBA00022989"/>
    </source>
</evidence>
<dbReference type="Gene3D" id="1.20.1720.10">
    <property type="entry name" value="Multidrug resistance protein D"/>
    <property type="match status" value="1"/>
</dbReference>
<feature type="region of interest" description="Disordered" evidence="8">
    <location>
        <begin position="500"/>
        <end position="528"/>
    </location>
</feature>
<dbReference type="EMBL" id="FOOI01000011">
    <property type="protein sequence ID" value="SFH04509.1"/>
    <property type="molecule type" value="Genomic_DNA"/>
</dbReference>
<dbReference type="InterPro" id="IPR036259">
    <property type="entry name" value="MFS_trans_sf"/>
</dbReference>
<dbReference type="OrthoDB" id="9812221at2"/>
<feature type="compositionally biased region" description="Acidic residues" evidence="8">
    <location>
        <begin position="517"/>
        <end position="528"/>
    </location>
</feature>
<evidence type="ECO:0000256" key="7">
    <source>
        <dbReference type="ARBA" id="ARBA00023136"/>
    </source>
</evidence>
<dbReference type="NCBIfam" id="TIGR00711">
    <property type="entry name" value="efflux_EmrB"/>
    <property type="match status" value="1"/>
</dbReference>
<feature type="transmembrane region" description="Helical" evidence="9">
    <location>
        <begin position="52"/>
        <end position="72"/>
    </location>
</feature>
<dbReference type="PANTHER" id="PTHR42718">
    <property type="entry name" value="MAJOR FACILITATOR SUPERFAMILY MULTIDRUG TRANSPORTER MFSC"/>
    <property type="match status" value="1"/>
</dbReference>
<keyword evidence="6 9" id="KW-1133">Transmembrane helix</keyword>
<dbReference type="CDD" id="cd17503">
    <property type="entry name" value="MFS_LmrB_MDR_like"/>
    <property type="match status" value="1"/>
</dbReference>
<dbReference type="GO" id="GO:0022857">
    <property type="term" value="F:transmembrane transporter activity"/>
    <property type="evidence" value="ECO:0007669"/>
    <property type="project" value="InterPro"/>
</dbReference>
<dbReference type="AlphaFoldDB" id="A0A1I2WV86"/>
<feature type="transmembrane region" description="Helical" evidence="9">
    <location>
        <begin position="232"/>
        <end position="254"/>
    </location>
</feature>
<evidence type="ECO:0000256" key="4">
    <source>
        <dbReference type="ARBA" id="ARBA00022475"/>
    </source>
</evidence>
<feature type="transmembrane region" description="Helical" evidence="9">
    <location>
        <begin position="145"/>
        <end position="165"/>
    </location>
</feature>
<dbReference type="Gene3D" id="1.20.1250.20">
    <property type="entry name" value="MFS general substrate transporter like domains"/>
    <property type="match status" value="1"/>
</dbReference>
<dbReference type="STRING" id="504797.SAMN05421678_11188"/>
<feature type="transmembrane region" description="Helical" evidence="9">
    <location>
        <begin position="441"/>
        <end position="458"/>
    </location>
</feature>
<dbReference type="PROSITE" id="PS50850">
    <property type="entry name" value="MFS"/>
    <property type="match status" value="1"/>
</dbReference>
<feature type="transmembrane region" description="Helical" evidence="9">
    <location>
        <begin position="394"/>
        <end position="420"/>
    </location>
</feature>